<name>A0AAE0QRZ9_9TELE</name>
<keyword evidence="4" id="KW-1185">Reference proteome</keyword>
<organism evidence="3 4">
    <name type="scientific">Hemibagrus guttatus</name>
    <dbReference type="NCBI Taxonomy" id="175788"/>
    <lineage>
        <taxon>Eukaryota</taxon>
        <taxon>Metazoa</taxon>
        <taxon>Chordata</taxon>
        <taxon>Craniata</taxon>
        <taxon>Vertebrata</taxon>
        <taxon>Euteleostomi</taxon>
        <taxon>Actinopterygii</taxon>
        <taxon>Neopterygii</taxon>
        <taxon>Teleostei</taxon>
        <taxon>Ostariophysi</taxon>
        <taxon>Siluriformes</taxon>
        <taxon>Bagridae</taxon>
        <taxon>Hemibagrus</taxon>
    </lineage>
</organism>
<evidence type="ECO:0000313" key="4">
    <source>
        <dbReference type="Proteomes" id="UP001274896"/>
    </source>
</evidence>
<accession>A0AAE0QRZ9</accession>
<feature type="compositionally biased region" description="Basic and acidic residues" evidence="1">
    <location>
        <begin position="142"/>
        <end position="164"/>
    </location>
</feature>
<feature type="region of interest" description="Disordered" evidence="1">
    <location>
        <begin position="138"/>
        <end position="180"/>
    </location>
</feature>
<feature type="region of interest" description="Disordered" evidence="1">
    <location>
        <begin position="47"/>
        <end position="73"/>
    </location>
</feature>
<dbReference type="EMBL" id="JAUCMX010000011">
    <property type="protein sequence ID" value="KAK3531249.1"/>
    <property type="molecule type" value="Genomic_DNA"/>
</dbReference>
<gene>
    <name evidence="3" type="ORF">QTP70_015218</name>
</gene>
<proteinExistence type="predicted"/>
<protein>
    <submittedName>
        <fullName evidence="3">Uncharacterized protein</fullName>
    </submittedName>
</protein>
<feature type="signal peptide" evidence="2">
    <location>
        <begin position="1"/>
        <end position="25"/>
    </location>
</feature>
<evidence type="ECO:0000256" key="2">
    <source>
        <dbReference type="SAM" id="SignalP"/>
    </source>
</evidence>
<evidence type="ECO:0000256" key="1">
    <source>
        <dbReference type="SAM" id="MobiDB-lite"/>
    </source>
</evidence>
<feature type="chain" id="PRO_5041991193" evidence="2">
    <location>
        <begin position="26"/>
        <end position="180"/>
    </location>
</feature>
<keyword evidence="2" id="KW-0732">Signal</keyword>
<dbReference type="AlphaFoldDB" id="A0AAE0QRZ9"/>
<feature type="compositionally biased region" description="Polar residues" evidence="1">
    <location>
        <begin position="61"/>
        <end position="73"/>
    </location>
</feature>
<reference evidence="3" key="1">
    <citation type="submission" date="2023-06" db="EMBL/GenBank/DDBJ databases">
        <title>Male Hemibagrus guttatus genome.</title>
        <authorList>
            <person name="Bian C."/>
        </authorList>
    </citation>
    <scope>NUCLEOTIDE SEQUENCE</scope>
    <source>
        <strain evidence="3">Male_cb2023</strain>
        <tissue evidence="3">Muscle</tissue>
    </source>
</reference>
<evidence type="ECO:0000313" key="3">
    <source>
        <dbReference type="EMBL" id="KAK3531249.1"/>
    </source>
</evidence>
<dbReference type="Proteomes" id="UP001274896">
    <property type="component" value="Unassembled WGS sequence"/>
</dbReference>
<comment type="caution">
    <text evidence="3">The sequence shown here is derived from an EMBL/GenBank/DDBJ whole genome shotgun (WGS) entry which is preliminary data.</text>
</comment>
<sequence>MGVICSTLIFSTVLCFVAICNRCKATDAETDKEGIILEAVKQEHDQSVMKSDEGLEEQDPLQVQTPAEVSTNTSAVYRGTEEERKILEKEQTLTEVDYASINYSLLQKNDDGDLKPKKVESDYAEIQLKKVNEEEAVQTMQDEMKNSGEAQDGAKQDGVDHDLEGGMESQKQEELEEVQV</sequence>